<sequence length="485" mass="51981">MNNKKQQVQVLLGLALMGGVMAAAPVHAGGFSTPTYGAPGWGRAFAGGSLFKNDPSSAYNNPAAMAFVEHNVAQFTVDYARIKIKYKGSANDYKGDPISNIPIGDNGFPDISAAAVNNNDGGQGGFTAWLPTGFMVMPLGDRFAFGLSQVVPQGMRSTWNEDSKFRDFAVDTKIETVGLTGSLSFKVNDQFSIGGGLIVQHSKGFVSQNIDLFSAASLSNSPELSGVQFPSGVGGALMRVKVDNISTGWFTGVTWKPTDQDTLGLNYHAKIKNKMTGKYNIRADAYNNALMTQPSPIGGNGTLVEVAYPGLKLFPDGAHASTQLDIPATAGFDWVHQFNDRFTLGASVVWTQWSSFKDLTLKSGDINIVSIPYNYKDTWMYSVGGDFRATDELTLRAGVAIDQTPTRNSTRDPRIPDGDRTFLSLGAGYDVKAIKGLSFDVAYSHQFVQEVKLKTKNVDRLGGASLDGKAESSGDVVSLSATYAF</sequence>
<dbReference type="GO" id="GO:0015483">
    <property type="term" value="F:long-chain fatty acid transporting porin activity"/>
    <property type="evidence" value="ECO:0007669"/>
    <property type="project" value="TreeGrafter"/>
</dbReference>
<dbReference type="EMBL" id="LT629708">
    <property type="protein sequence ID" value="SDO50925.1"/>
    <property type="molecule type" value="Genomic_DNA"/>
</dbReference>
<evidence type="ECO:0000256" key="8">
    <source>
        <dbReference type="SAM" id="SignalP"/>
    </source>
</evidence>
<dbReference type="PANTHER" id="PTHR35093:SF3">
    <property type="entry name" value="LONG-CHAIN FATTY ACID TRANSPORT PROTEIN"/>
    <property type="match status" value="1"/>
</dbReference>
<keyword evidence="5 8" id="KW-0732">Signal</keyword>
<feature type="chain" id="PRO_5044557667" evidence="8">
    <location>
        <begin position="23"/>
        <end position="485"/>
    </location>
</feature>
<accession>A0A1H0K4I8</accession>
<dbReference type="Proteomes" id="UP000181686">
    <property type="component" value="Unassembled WGS sequence"/>
</dbReference>
<protein>
    <submittedName>
        <fullName evidence="10">Long-chain fatty acid transport protein</fullName>
    </submittedName>
</protein>
<reference evidence="9 11" key="1">
    <citation type="submission" date="2016-08" db="EMBL/GenBank/DDBJ databases">
        <title>Draft genome sequence of the type strain of Pseudomonas extremorientalis LMG 19695T isolated from drinking water reservoir.</title>
        <authorList>
            <person name="Tambong J.T."/>
        </authorList>
    </citation>
    <scope>NUCLEOTIDE SEQUENCE [LARGE SCALE GENOMIC DNA]</scope>
    <source>
        <strain evidence="9 11">LMG 19695</strain>
    </source>
</reference>
<dbReference type="SUPFAM" id="SSF56935">
    <property type="entry name" value="Porins"/>
    <property type="match status" value="1"/>
</dbReference>
<gene>
    <name evidence="9" type="ORF">BFN10_00520</name>
    <name evidence="10" type="ORF">SAMN04490184_0736</name>
</gene>
<dbReference type="EMBL" id="MDGK01000003">
    <property type="protein sequence ID" value="OIN13669.1"/>
    <property type="molecule type" value="Genomic_DNA"/>
</dbReference>
<dbReference type="RefSeq" id="WP_071487969.1">
    <property type="nucleotide sequence ID" value="NZ_CP089519.1"/>
</dbReference>
<dbReference type="InterPro" id="IPR005017">
    <property type="entry name" value="OMPP1/FadL/TodX"/>
</dbReference>
<evidence type="ECO:0000256" key="1">
    <source>
        <dbReference type="ARBA" id="ARBA00004571"/>
    </source>
</evidence>
<dbReference type="Pfam" id="PF03349">
    <property type="entry name" value="Toluene_X"/>
    <property type="match status" value="1"/>
</dbReference>
<feature type="signal peptide" evidence="8">
    <location>
        <begin position="1"/>
        <end position="22"/>
    </location>
</feature>
<evidence type="ECO:0000256" key="7">
    <source>
        <dbReference type="ARBA" id="ARBA00023237"/>
    </source>
</evidence>
<evidence type="ECO:0000313" key="10">
    <source>
        <dbReference type="EMBL" id="SDO50925.1"/>
    </source>
</evidence>
<dbReference type="AlphaFoldDB" id="A0A1H0K4I8"/>
<organism evidence="9 11">
    <name type="scientific">Pseudomonas extremorientalis</name>
    <dbReference type="NCBI Taxonomy" id="169669"/>
    <lineage>
        <taxon>Bacteria</taxon>
        <taxon>Pseudomonadati</taxon>
        <taxon>Pseudomonadota</taxon>
        <taxon>Gammaproteobacteria</taxon>
        <taxon>Pseudomonadales</taxon>
        <taxon>Pseudomonadaceae</taxon>
        <taxon>Pseudomonas</taxon>
    </lineage>
</organism>
<evidence type="ECO:0000313" key="12">
    <source>
        <dbReference type="Proteomes" id="UP000182654"/>
    </source>
</evidence>
<keyword evidence="7" id="KW-0998">Cell outer membrane</keyword>
<evidence type="ECO:0000256" key="6">
    <source>
        <dbReference type="ARBA" id="ARBA00023136"/>
    </source>
</evidence>
<dbReference type="Gene3D" id="2.40.160.60">
    <property type="entry name" value="Outer membrane protein transport protein (OMPP1/FadL/TodX)"/>
    <property type="match status" value="1"/>
</dbReference>
<dbReference type="GO" id="GO:0009279">
    <property type="term" value="C:cell outer membrane"/>
    <property type="evidence" value="ECO:0007669"/>
    <property type="project" value="UniProtKB-SubCell"/>
</dbReference>
<keyword evidence="3" id="KW-1134">Transmembrane beta strand</keyword>
<evidence type="ECO:0000256" key="3">
    <source>
        <dbReference type="ARBA" id="ARBA00022452"/>
    </source>
</evidence>
<dbReference type="Proteomes" id="UP000182654">
    <property type="component" value="Chromosome I"/>
</dbReference>
<comment type="subcellular location">
    <subcellularLocation>
        <location evidence="1">Cell outer membrane</location>
        <topology evidence="1">Multi-pass membrane protein</topology>
    </subcellularLocation>
</comment>
<dbReference type="PANTHER" id="PTHR35093">
    <property type="entry name" value="OUTER MEMBRANE PROTEIN NMB0088-RELATED"/>
    <property type="match status" value="1"/>
</dbReference>
<evidence type="ECO:0000256" key="4">
    <source>
        <dbReference type="ARBA" id="ARBA00022692"/>
    </source>
</evidence>
<keyword evidence="4" id="KW-0812">Transmembrane</keyword>
<evidence type="ECO:0000313" key="9">
    <source>
        <dbReference type="EMBL" id="OIN13669.1"/>
    </source>
</evidence>
<reference evidence="10 12" key="2">
    <citation type="submission" date="2016-10" db="EMBL/GenBank/DDBJ databases">
        <authorList>
            <person name="Varghese N."/>
            <person name="Submissions S."/>
        </authorList>
    </citation>
    <scope>NUCLEOTIDE SEQUENCE [LARGE SCALE GENOMIC DNA]</scope>
    <source>
        <strain evidence="10 12">BS2774</strain>
    </source>
</reference>
<name>A0A1H0K4I8_9PSED</name>
<evidence type="ECO:0000256" key="5">
    <source>
        <dbReference type="ARBA" id="ARBA00022729"/>
    </source>
</evidence>
<evidence type="ECO:0000256" key="2">
    <source>
        <dbReference type="ARBA" id="ARBA00008163"/>
    </source>
</evidence>
<comment type="similarity">
    <text evidence="2">Belongs to the OmpP1/FadL family.</text>
</comment>
<keyword evidence="12" id="KW-1185">Reference proteome</keyword>
<keyword evidence="6" id="KW-0472">Membrane</keyword>
<proteinExistence type="inferred from homology"/>
<evidence type="ECO:0000313" key="11">
    <source>
        <dbReference type="Proteomes" id="UP000181686"/>
    </source>
</evidence>